<comment type="subcellular location">
    <subcellularLocation>
        <location evidence="1">Membrane</location>
        <topology evidence="1">Multi-pass membrane protein</topology>
    </subcellularLocation>
</comment>
<dbReference type="STRING" id="1965070.A0A443QD53"/>
<accession>A0A443QD53</accession>
<evidence type="ECO:0000259" key="6">
    <source>
        <dbReference type="PROSITE" id="PS50261"/>
    </source>
</evidence>
<dbReference type="CDD" id="cd15039">
    <property type="entry name" value="7tmB3_Methuselah-like"/>
    <property type="match status" value="1"/>
</dbReference>
<dbReference type="PANTHER" id="PTHR45902">
    <property type="entry name" value="LATROPHILIN RECEPTOR-LIKE PROTEIN A"/>
    <property type="match status" value="1"/>
</dbReference>
<dbReference type="PROSITE" id="PS50261">
    <property type="entry name" value="G_PROTEIN_RECEP_F2_4"/>
    <property type="match status" value="1"/>
</dbReference>
<feature type="non-terminal residue" evidence="7">
    <location>
        <position position="1"/>
    </location>
</feature>
<dbReference type="InterPro" id="IPR000832">
    <property type="entry name" value="GPCR_2_secretin-like"/>
</dbReference>
<comment type="caution">
    <text evidence="7">The sequence shown here is derived from an EMBL/GenBank/DDBJ whole genome shotgun (WGS) entry which is preliminary data.</text>
</comment>
<evidence type="ECO:0000256" key="2">
    <source>
        <dbReference type="ARBA" id="ARBA00022692"/>
    </source>
</evidence>
<feature type="transmembrane region" description="Helical" evidence="5">
    <location>
        <begin position="485"/>
        <end position="511"/>
    </location>
</feature>
<dbReference type="Proteomes" id="UP000285301">
    <property type="component" value="Unassembled WGS sequence"/>
</dbReference>
<feature type="transmembrane region" description="Helical" evidence="5">
    <location>
        <begin position="532"/>
        <end position="553"/>
    </location>
</feature>
<dbReference type="AlphaFoldDB" id="A0A443QD53"/>
<evidence type="ECO:0000313" key="7">
    <source>
        <dbReference type="EMBL" id="RWS00938.1"/>
    </source>
</evidence>
<dbReference type="GO" id="GO:0016020">
    <property type="term" value="C:membrane"/>
    <property type="evidence" value="ECO:0007669"/>
    <property type="project" value="UniProtKB-SubCell"/>
</dbReference>
<feature type="domain" description="G-protein coupled receptors family 2 profile 2" evidence="6">
    <location>
        <begin position="323"/>
        <end position="569"/>
    </location>
</feature>
<feature type="transmembrane region" description="Helical" evidence="5">
    <location>
        <begin position="435"/>
        <end position="456"/>
    </location>
</feature>
<name>A0A443QD53_9ACAR</name>
<dbReference type="GO" id="GO:0004930">
    <property type="term" value="F:G protein-coupled receptor activity"/>
    <property type="evidence" value="ECO:0007669"/>
    <property type="project" value="InterPro"/>
</dbReference>
<feature type="transmembrane region" description="Helical" evidence="5">
    <location>
        <begin position="394"/>
        <end position="414"/>
    </location>
</feature>
<gene>
    <name evidence="7" type="ORF">B4U79_07164</name>
</gene>
<keyword evidence="2 5" id="KW-0812">Transmembrane</keyword>
<keyword evidence="3 5" id="KW-1133">Transmembrane helix</keyword>
<dbReference type="Gene3D" id="1.20.1070.10">
    <property type="entry name" value="Rhodopsin 7-helix transmembrane proteins"/>
    <property type="match status" value="1"/>
</dbReference>
<organism evidence="7 8">
    <name type="scientific">Dinothrombium tinctorium</name>
    <dbReference type="NCBI Taxonomy" id="1965070"/>
    <lineage>
        <taxon>Eukaryota</taxon>
        <taxon>Metazoa</taxon>
        <taxon>Ecdysozoa</taxon>
        <taxon>Arthropoda</taxon>
        <taxon>Chelicerata</taxon>
        <taxon>Arachnida</taxon>
        <taxon>Acari</taxon>
        <taxon>Acariformes</taxon>
        <taxon>Trombidiformes</taxon>
        <taxon>Prostigmata</taxon>
        <taxon>Anystina</taxon>
        <taxon>Parasitengona</taxon>
        <taxon>Trombidioidea</taxon>
        <taxon>Trombidiidae</taxon>
        <taxon>Dinothrombium</taxon>
    </lineage>
</organism>
<dbReference type="EMBL" id="NCKU01010165">
    <property type="protein sequence ID" value="RWS00938.1"/>
    <property type="molecule type" value="Genomic_DNA"/>
</dbReference>
<sequence>DRNCACDKNCAFFGDCCIDAEMVDLMEFAAHEMECRKIEDLGGVYMKSNCPENFNDSNLMAMCMTFISPSDPLSFIPVTNLQSKITYRNIHCAACNNELKNISFWNLMIDCRNSSGEQLIRNSLNASFLKDLVYFEEYEQWGLKSDLNYFCNIKPSLPKNLKEFARFCRSDYISKCSANWKDENVRTACKRYQAFVYDLRGNLYLNPHCALCNGISFDNASSLVCRKDKNNFIEITDRFGLEKIFSLKSYAELLDVNSLRSQNNIVGEKNLCPEEEYIILENNSVLIKLCGSIYDEWSYGSDEKSIFVCTQLGNRSDKFTLDMGIVTNIGIFVSIFFLSIHLIAFVSVNEIRNLPGCNLASFSLALLIAYSFFVVGELKVVQKSTAYCKATALIMFYFFLLSFQWMNVMSFDVWQTLRQATTELRVRKRKKAVRYTFYTLYCVFNSTLIVAFAIAADHFPNFVPHQFKPSFGVDGQCWFTHRLSLVLFFFAPVGLTILSNFVFFLLTAIIISRNNRVSPTKKMNSSKRNFKLYLRLSTLMGLSWIAGFVASLVDNVYFWHTFVLLNAFQ</sequence>
<proteinExistence type="predicted"/>
<evidence type="ECO:0000256" key="1">
    <source>
        <dbReference type="ARBA" id="ARBA00004141"/>
    </source>
</evidence>
<dbReference type="Pfam" id="PF00002">
    <property type="entry name" value="7tm_2"/>
    <property type="match status" value="1"/>
</dbReference>
<feature type="transmembrane region" description="Helical" evidence="5">
    <location>
        <begin position="357"/>
        <end position="374"/>
    </location>
</feature>
<feature type="transmembrane region" description="Helical" evidence="5">
    <location>
        <begin position="325"/>
        <end position="345"/>
    </location>
</feature>
<dbReference type="GO" id="GO:0007166">
    <property type="term" value="P:cell surface receptor signaling pathway"/>
    <property type="evidence" value="ECO:0007669"/>
    <property type="project" value="InterPro"/>
</dbReference>
<evidence type="ECO:0000256" key="5">
    <source>
        <dbReference type="SAM" id="Phobius"/>
    </source>
</evidence>
<dbReference type="InterPro" id="IPR053231">
    <property type="entry name" value="GPCR_LN-TM7"/>
</dbReference>
<dbReference type="PANTHER" id="PTHR45902:SF5">
    <property type="entry name" value="G-PROTEIN COUPLED RECEPTORS FAMILY 2 PROFILE 2 DOMAIN-CONTAINING PROTEIN"/>
    <property type="match status" value="1"/>
</dbReference>
<dbReference type="OrthoDB" id="6507840at2759"/>
<reference evidence="7 8" key="1">
    <citation type="journal article" date="2018" name="Gigascience">
        <title>Genomes of trombidid mites reveal novel predicted allergens and laterally-transferred genes associated with secondary metabolism.</title>
        <authorList>
            <person name="Dong X."/>
            <person name="Chaisiri K."/>
            <person name="Xia D."/>
            <person name="Armstrong S.D."/>
            <person name="Fang Y."/>
            <person name="Donnelly M.J."/>
            <person name="Kadowaki T."/>
            <person name="McGarry J.W."/>
            <person name="Darby A.C."/>
            <person name="Makepeace B.L."/>
        </authorList>
    </citation>
    <scope>NUCLEOTIDE SEQUENCE [LARGE SCALE GENOMIC DNA]</scope>
    <source>
        <strain evidence="7">UoL-WK</strain>
    </source>
</reference>
<keyword evidence="4 5" id="KW-0472">Membrane</keyword>
<evidence type="ECO:0000256" key="3">
    <source>
        <dbReference type="ARBA" id="ARBA00022989"/>
    </source>
</evidence>
<evidence type="ECO:0000256" key="4">
    <source>
        <dbReference type="ARBA" id="ARBA00023136"/>
    </source>
</evidence>
<feature type="non-terminal residue" evidence="7">
    <location>
        <position position="569"/>
    </location>
</feature>
<evidence type="ECO:0000313" key="8">
    <source>
        <dbReference type="Proteomes" id="UP000285301"/>
    </source>
</evidence>
<keyword evidence="8" id="KW-1185">Reference proteome</keyword>
<dbReference type="InterPro" id="IPR017981">
    <property type="entry name" value="GPCR_2-like_7TM"/>
</dbReference>
<protein>
    <recommendedName>
        <fullName evidence="6">G-protein coupled receptors family 2 profile 2 domain-containing protein</fullName>
    </recommendedName>
</protein>